<dbReference type="InterPro" id="IPR055414">
    <property type="entry name" value="LRR_R13L4/SHOC2-like"/>
</dbReference>
<dbReference type="Gene3D" id="3.40.50.300">
    <property type="entry name" value="P-loop containing nucleotide triphosphate hydrolases"/>
    <property type="match status" value="2"/>
</dbReference>
<evidence type="ECO:0000259" key="9">
    <source>
        <dbReference type="Pfam" id="PF23559"/>
    </source>
</evidence>
<evidence type="ECO:0000259" key="7">
    <source>
        <dbReference type="Pfam" id="PF00931"/>
    </source>
</evidence>
<comment type="similarity">
    <text evidence="1">Belongs to the disease resistance NB-LRR family.</text>
</comment>
<dbReference type="InterPro" id="IPR036388">
    <property type="entry name" value="WH-like_DNA-bd_sf"/>
</dbReference>
<comment type="caution">
    <text evidence="11">The sequence shown here is derived from an EMBL/GenBank/DDBJ whole genome shotgun (WGS) entry which is preliminary data.</text>
</comment>
<gene>
    <name evidence="11" type="ORF">C2845_PM05G16300</name>
</gene>
<sequence length="1182" mass="133804">MEATALSVGKSVLDGALGYAKSAIAEEVALQLGVQRDHAFIREELEMMQAFLRAAHEERDDHKVLMTWVKQVRDVAYDAEDCLQDCSVHLKKPSWWRLPSTLRERHRIAKKMKELRARVEDVSQRNLRYQLVKSAAGSKSADDELSGSAGATTMSGIEEAQRQQNKSKADLIHLISKKDEELRVIGVWGTSDVLGEKSIVKRAYDALKRNKKFQCHAWISMVRPLNTAEFLQDIVMQFVVDSLEEETKTHTPTSESEDLRMLWTTKEDLLAEEFRKFLNEKSYLIVVNDLSSVDEWNQIRPCFPNNNKGSRLLVCTEHVKVASLCVEPSTLLPEHKQFFPDKTLYAFYAKGSQDTYSMDPGPSSTIDTLDDSNSADGKCLTRVETFTAFKESKLIGRQSEKSEILKLISNEVSKDFEVISVWGMGGLGKTTLVKDVYQSQELNAIFDKRACVTVKRPFNRTNVLNSLAEQLSGQKQWEHGILDGKKYLIVLDDLYSTKEWTDLESYFPRMVKESRIIVTTRVNEIARHCSSKMTHILELKILEENYALDLFTEKVFGKITNLNEECPELSKEAELIMKKCKGLPLAIVTIGGFLAKQPKTPMEWRKLNSHISAELEMNQGLGNIKNVLNKSYDGLPYHLKPCFLYLSIFPEDHDIKLGRLVRRWTAEGYSTEVHGKSSTDIAEGQFMELIDRSMILPNKKTYFSRKVFDSCQIHDLLREISISKAAEENLVFRLEEGCSSNTNGTVRHLAISASWKGDHGDFESMVDVSRIRSLTVFGKWRPFFISDKMRFLRVLDLQDTRDLCNHHLEHIGKLLHLRYLCLKGCDGIYHLPDSVGNMRQLQTLDIRSTWIMLPKTIIKLKQLQYLRVGGINSDRCFLLDVFLGNCTAFCIHHPTLETLRDRCAECCCVTMPALARPFSSGISLPRGARNLKALRTLGTVDISGGNTLKEIKRLTRLTKLKVEGINKKNCHEFCSTLEVLRDLESLAVSAFNQERSLHGCLDDVSSPPNNLSSLRLCGKLVKLPAWIMGLRNLVKVSLENTRLLDSDGIMQFLGNLPYLAILELWYFTFDVEGLHLDFLPQAFPSLVALHLTSLQRCTDDRGEINIKSVQFKEGAAPQLEMLGFSDCGDGIINAGFFSGLASLPSLKKLELGNSSFKGKEAFVEDVRGQLAQNPNRPALIKR</sequence>
<evidence type="ECO:0000313" key="11">
    <source>
        <dbReference type="EMBL" id="RLN29051.1"/>
    </source>
</evidence>
<evidence type="ECO:0000256" key="4">
    <source>
        <dbReference type="ARBA" id="ARBA00022741"/>
    </source>
</evidence>
<dbReference type="InterPro" id="IPR058922">
    <property type="entry name" value="WHD_DRP"/>
</dbReference>
<dbReference type="PRINTS" id="PR00364">
    <property type="entry name" value="DISEASERSIST"/>
</dbReference>
<dbReference type="AlphaFoldDB" id="A0A3L6SZ61"/>
<dbReference type="SUPFAM" id="SSF52540">
    <property type="entry name" value="P-loop containing nucleoside triphosphate hydrolases"/>
    <property type="match status" value="2"/>
</dbReference>
<dbReference type="Pfam" id="PF18052">
    <property type="entry name" value="Rx_N"/>
    <property type="match status" value="1"/>
</dbReference>
<dbReference type="GO" id="GO:0042742">
    <property type="term" value="P:defense response to bacterium"/>
    <property type="evidence" value="ECO:0007669"/>
    <property type="project" value="UniProtKB-ARBA"/>
</dbReference>
<feature type="domain" description="NB-ARC" evidence="7">
    <location>
        <begin position="407"/>
        <end position="558"/>
    </location>
</feature>
<dbReference type="InterPro" id="IPR027417">
    <property type="entry name" value="P-loop_NTPase"/>
</dbReference>
<feature type="domain" description="Disease resistance R13L4/SHOC-2-like LRR" evidence="10">
    <location>
        <begin position="771"/>
        <end position="870"/>
    </location>
</feature>
<dbReference type="Pfam" id="PF00931">
    <property type="entry name" value="NB-ARC"/>
    <property type="match status" value="2"/>
</dbReference>
<dbReference type="InterPro" id="IPR038005">
    <property type="entry name" value="RX-like_CC"/>
</dbReference>
<keyword evidence="12" id="KW-1185">Reference proteome</keyword>
<dbReference type="Gene3D" id="1.10.10.10">
    <property type="entry name" value="Winged helix-like DNA-binding domain superfamily/Winged helix DNA-binding domain"/>
    <property type="match status" value="1"/>
</dbReference>
<dbReference type="FunFam" id="1.10.10.10:FF:000322">
    <property type="entry name" value="Probable disease resistance protein At1g63360"/>
    <property type="match status" value="1"/>
</dbReference>
<dbReference type="Proteomes" id="UP000275267">
    <property type="component" value="Unassembled WGS sequence"/>
</dbReference>
<organism evidence="11 12">
    <name type="scientific">Panicum miliaceum</name>
    <name type="common">Proso millet</name>
    <name type="synonym">Broomcorn millet</name>
    <dbReference type="NCBI Taxonomy" id="4540"/>
    <lineage>
        <taxon>Eukaryota</taxon>
        <taxon>Viridiplantae</taxon>
        <taxon>Streptophyta</taxon>
        <taxon>Embryophyta</taxon>
        <taxon>Tracheophyta</taxon>
        <taxon>Spermatophyta</taxon>
        <taxon>Magnoliopsida</taxon>
        <taxon>Liliopsida</taxon>
        <taxon>Poales</taxon>
        <taxon>Poaceae</taxon>
        <taxon>PACMAD clade</taxon>
        <taxon>Panicoideae</taxon>
        <taxon>Panicodae</taxon>
        <taxon>Paniceae</taxon>
        <taxon>Panicinae</taxon>
        <taxon>Panicum</taxon>
        <taxon>Panicum sect. Panicum</taxon>
    </lineage>
</organism>
<evidence type="ECO:0000256" key="1">
    <source>
        <dbReference type="ARBA" id="ARBA00008894"/>
    </source>
</evidence>
<dbReference type="PANTHER" id="PTHR23155">
    <property type="entry name" value="DISEASE RESISTANCE PROTEIN RP"/>
    <property type="match status" value="1"/>
</dbReference>
<dbReference type="CDD" id="cd14798">
    <property type="entry name" value="RX-CC_like"/>
    <property type="match status" value="1"/>
</dbReference>
<dbReference type="InterPro" id="IPR044974">
    <property type="entry name" value="Disease_R_plants"/>
</dbReference>
<dbReference type="Gene3D" id="1.10.8.430">
    <property type="entry name" value="Helical domain of apoptotic protease-activating factors"/>
    <property type="match status" value="1"/>
</dbReference>
<keyword evidence="5" id="KW-0611">Plant defense</keyword>
<reference evidence="12" key="1">
    <citation type="journal article" date="2019" name="Nat. Commun.">
        <title>The genome of broomcorn millet.</title>
        <authorList>
            <person name="Zou C."/>
            <person name="Miki D."/>
            <person name="Li D."/>
            <person name="Tang Q."/>
            <person name="Xiao L."/>
            <person name="Rajput S."/>
            <person name="Deng P."/>
            <person name="Jia W."/>
            <person name="Huang R."/>
            <person name="Zhang M."/>
            <person name="Sun Y."/>
            <person name="Hu J."/>
            <person name="Fu X."/>
            <person name="Schnable P.S."/>
            <person name="Li F."/>
            <person name="Zhang H."/>
            <person name="Feng B."/>
            <person name="Zhu X."/>
            <person name="Liu R."/>
            <person name="Schnable J.C."/>
            <person name="Zhu J.-K."/>
            <person name="Zhang H."/>
        </authorList>
    </citation>
    <scope>NUCLEOTIDE SEQUENCE [LARGE SCALE GENOMIC DNA]</scope>
</reference>
<dbReference type="SUPFAM" id="SSF52058">
    <property type="entry name" value="L domain-like"/>
    <property type="match status" value="1"/>
</dbReference>
<dbReference type="PANTHER" id="PTHR23155:SF1114">
    <property type="entry name" value="OS02G0475500 PROTEIN"/>
    <property type="match status" value="1"/>
</dbReference>
<feature type="domain" description="Disease resistance N-terminal" evidence="8">
    <location>
        <begin position="16"/>
        <end position="94"/>
    </location>
</feature>
<evidence type="ECO:0000313" key="12">
    <source>
        <dbReference type="Proteomes" id="UP000275267"/>
    </source>
</evidence>
<feature type="domain" description="Disease resistance R13L4/SHOC-2-like LRR" evidence="10">
    <location>
        <begin position="920"/>
        <end position="1179"/>
    </location>
</feature>
<keyword evidence="4" id="KW-0547">Nucleotide-binding</keyword>
<feature type="domain" description="Disease resistance protein winged helix" evidence="9">
    <location>
        <begin position="648"/>
        <end position="720"/>
    </location>
</feature>
<dbReference type="InterPro" id="IPR002182">
    <property type="entry name" value="NB-ARC"/>
</dbReference>
<dbReference type="GO" id="GO:0009626">
    <property type="term" value="P:plant-type hypersensitive response"/>
    <property type="evidence" value="ECO:0007669"/>
    <property type="project" value="UniProtKB-ARBA"/>
</dbReference>
<name>A0A3L6SZ61_PANMI</name>
<keyword evidence="2" id="KW-0433">Leucine-rich repeat</keyword>
<feature type="domain" description="NB-ARC" evidence="7">
    <location>
        <begin position="170"/>
        <end position="344"/>
    </location>
</feature>
<dbReference type="GO" id="GO:0043531">
    <property type="term" value="F:ADP binding"/>
    <property type="evidence" value="ECO:0007669"/>
    <property type="project" value="InterPro"/>
</dbReference>
<dbReference type="InterPro" id="IPR032675">
    <property type="entry name" value="LRR_dom_sf"/>
</dbReference>
<keyword evidence="3" id="KW-0677">Repeat</keyword>
<dbReference type="Pfam" id="PF23598">
    <property type="entry name" value="LRR_14"/>
    <property type="match status" value="2"/>
</dbReference>
<dbReference type="OrthoDB" id="675227at2759"/>
<dbReference type="InterPro" id="IPR041118">
    <property type="entry name" value="Rx_N"/>
</dbReference>
<accession>A0A3L6SZ61</accession>
<evidence type="ECO:0000259" key="8">
    <source>
        <dbReference type="Pfam" id="PF18052"/>
    </source>
</evidence>
<evidence type="ECO:0000256" key="2">
    <source>
        <dbReference type="ARBA" id="ARBA00022614"/>
    </source>
</evidence>
<protein>
    <recommendedName>
        <fullName evidence="13">Disease resistance protein RPM1-like</fullName>
    </recommendedName>
</protein>
<evidence type="ECO:0000259" key="10">
    <source>
        <dbReference type="Pfam" id="PF23598"/>
    </source>
</evidence>
<dbReference type="Gene3D" id="1.20.5.4130">
    <property type="match status" value="1"/>
</dbReference>
<keyword evidence="6" id="KW-0175">Coiled coil</keyword>
<evidence type="ECO:0000256" key="3">
    <source>
        <dbReference type="ARBA" id="ARBA00022737"/>
    </source>
</evidence>
<dbReference type="STRING" id="4540.A0A3L6SZ61"/>
<evidence type="ECO:0000256" key="6">
    <source>
        <dbReference type="ARBA" id="ARBA00023054"/>
    </source>
</evidence>
<dbReference type="GO" id="GO:0002758">
    <property type="term" value="P:innate immune response-activating signaling pathway"/>
    <property type="evidence" value="ECO:0007669"/>
    <property type="project" value="UniProtKB-ARBA"/>
</dbReference>
<dbReference type="EMBL" id="PQIB02000003">
    <property type="protein sequence ID" value="RLN29051.1"/>
    <property type="molecule type" value="Genomic_DNA"/>
</dbReference>
<proteinExistence type="inferred from homology"/>
<dbReference type="InterPro" id="IPR042197">
    <property type="entry name" value="Apaf_helical"/>
</dbReference>
<evidence type="ECO:0000256" key="5">
    <source>
        <dbReference type="ARBA" id="ARBA00022821"/>
    </source>
</evidence>
<dbReference type="Gene3D" id="3.80.10.10">
    <property type="entry name" value="Ribonuclease Inhibitor"/>
    <property type="match status" value="1"/>
</dbReference>
<dbReference type="Pfam" id="PF23559">
    <property type="entry name" value="WHD_DRP"/>
    <property type="match status" value="1"/>
</dbReference>
<evidence type="ECO:0008006" key="13">
    <source>
        <dbReference type="Google" id="ProtNLM"/>
    </source>
</evidence>